<dbReference type="AlphaFoldDB" id="A0A316VG39"/>
<feature type="chain" id="PRO_5016429679" description="Asl1-like glycosyl hydrolase catalytic domain-containing protein" evidence="2">
    <location>
        <begin position="23"/>
        <end position="356"/>
    </location>
</feature>
<reference evidence="4 5" key="1">
    <citation type="journal article" date="2018" name="Mol. Biol. Evol.">
        <title>Broad Genomic Sampling Reveals a Smut Pathogenic Ancestry of the Fungal Clade Ustilaginomycotina.</title>
        <authorList>
            <person name="Kijpornyongpan T."/>
            <person name="Mondo S.J."/>
            <person name="Barry K."/>
            <person name="Sandor L."/>
            <person name="Lee J."/>
            <person name="Lipzen A."/>
            <person name="Pangilinan J."/>
            <person name="LaButti K."/>
            <person name="Hainaut M."/>
            <person name="Henrissat B."/>
            <person name="Grigoriev I.V."/>
            <person name="Spatafora J.W."/>
            <person name="Aime M.C."/>
        </authorList>
    </citation>
    <scope>NUCLEOTIDE SEQUENCE [LARGE SCALE GENOMIC DNA]</scope>
    <source>
        <strain evidence="4 5">MCA 3882</strain>
    </source>
</reference>
<sequence>MKFLASSMVFAAVMATTTLVAASEQPMNAVHAPALRRGNHHQKRKCSAGSSKKHHHKKTHGKKKDQKSTSSSGSSDNKSSDNDQTASSSGSSSSSKSSGAGRSLKLKSKQGLAWPNANGMNIKNFMTGGVSFAYSWDATPGWDGFPIDELVFCPMLWGNKNADDFMNKVVNDQNGKFNKYKCAMGMNEVNQVGQSDMSVSDACSMMRSHIMPLADKGWYIIGPSTTSAPDGLSQWYKQFQSECGDVFDRMDAISLHWYDVSIDAFKKYVENWHNTFKKPVWVTEFACQNFNGGAQCSKSETDQMMKEMSDWFMQQDYVVGFSPFGVMQNLQGVSEVNRLSQGSNPTSLFRMFADAT</sequence>
<name>A0A316VG39_9BASI</name>
<keyword evidence="2" id="KW-0732">Signal</keyword>
<dbReference type="OrthoDB" id="5959761at2759"/>
<organism evidence="4 5">
    <name type="scientific">Meira miltonrushii</name>
    <dbReference type="NCBI Taxonomy" id="1280837"/>
    <lineage>
        <taxon>Eukaryota</taxon>
        <taxon>Fungi</taxon>
        <taxon>Dikarya</taxon>
        <taxon>Basidiomycota</taxon>
        <taxon>Ustilaginomycotina</taxon>
        <taxon>Exobasidiomycetes</taxon>
        <taxon>Exobasidiales</taxon>
        <taxon>Brachybasidiaceae</taxon>
        <taxon>Meira</taxon>
    </lineage>
</organism>
<evidence type="ECO:0000256" key="2">
    <source>
        <dbReference type="SAM" id="SignalP"/>
    </source>
</evidence>
<dbReference type="InParanoid" id="A0A316VG39"/>
<feature type="signal peptide" evidence="2">
    <location>
        <begin position="1"/>
        <end position="22"/>
    </location>
</feature>
<gene>
    <name evidence="4" type="ORF">FA14DRAFT_121774</name>
</gene>
<dbReference type="SUPFAM" id="SSF51445">
    <property type="entry name" value="(Trans)glycosidases"/>
    <property type="match status" value="1"/>
</dbReference>
<feature type="domain" description="Asl1-like glycosyl hydrolase catalytic" evidence="3">
    <location>
        <begin position="111"/>
        <end position="351"/>
    </location>
</feature>
<dbReference type="PANTHER" id="PTHR34154">
    <property type="entry name" value="ALKALI-SENSITIVE LINKAGE PROTEIN 1"/>
    <property type="match status" value="1"/>
</dbReference>
<evidence type="ECO:0000259" key="3">
    <source>
        <dbReference type="Pfam" id="PF11790"/>
    </source>
</evidence>
<protein>
    <recommendedName>
        <fullName evidence="3">Asl1-like glycosyl hydrolase catalytic domain-containing protein</fullName>
    </recommendedName>
</protein>
<dbReference type="Pfam" id="PF11790">
    <property type="entry name" value="Glyco_hydro_cc"/>
    <property type="match status" value="1"/>
</dbReference>
<dbReference type="EMBL" id="KZ819603">
    <property type="protein sequence ID" value="PWN36284.1"/>
    <property type="molecule type" value="Genomic_DNA"/>
</dbReference>
<dbReference type="GO" id="GO:0009277">
    <property type="term" value="C:fungal-type cell wall"/>
    <property type="evidence" value="ECO:0007669"/>
    <property type="project" value="TreeGrafter"/>
</dbReference>
<dbReference type="Proteomes" id="UP000245771">
    <property type="component" value="Unassembled WGS sequence"/>
</dbReference>
<feature type="region of interest" description="Disordered" evidence="1">
    <location>
        <begin position="33"/>
        <end position="107"/>
    </location>
</feature>
<feature type="compositionally biased region" description="Low complexity" evidence="1">
    <location>
        <begin position="68"/>
        <end position="103"/>
    </location>
</feature>
<dbReference type="GeneID" id="37018265"/>
<evidence type="ECO:0000256" key="1">
    <source>
        <dbReference type="SAM" id="MobiDB-lite"/>
    </source>
</evidence>
<accession>A0A316VG39</accession>
<dbReference type="PANTHER" id="PTHR34154:SF3">
    <property type="entry name" value="ALKALI-SENSITIVE LINKAGE PROTEIN 1"/>
    <property type="match status" value="1"/>
</dbReference>
<keyword evidence="5" id="KW-1185">Reference proteome</keyword>
<evidence type="ECO:0000313" key="5">
    <source>
        <dbReference type="Proteomes" id="UP000245771"/>
    </source>
</evidence>
<dbReference type="STRING" id="1280837.A0A316VG39"/>
<dbReference type="InterPro" id="IPR024655">
    <property type="entry name" value="Asl1_glyco_hydro_catalytic"/>
</dbReference>
<dbReference type="RefSeq" id="XP_025356586.1">
    <property type="nucleotide sequence ID" value="XM_025496484.1"/>
</dbReference>
<evidence type="ECO:0000313" key="4">
    <source>
        <dbReference type="EMBL" id="PWN36284.1"/>
    </source>
</evidence>
<dbReference type="Gene3D" id="3.20.20.80">
    <property type="entry name" value="Glycosidases"/>
    <property type="match status" value="1"/>
</dbReference>
<feature type="compositionally biased region" description="Basic residues" evidence="1">
    <location>
        <begin position="37"/>
        <end position="65"/>
    </location>
</feature>
<dbReference type="InterPro" id="IPR053183">
    <property type="entry name" value="ASL1"/>
</dbReference>
<dbReference type="GO" id="GO:0071966">
    <property type="term" value="P:fungal-type cell wall polysaccharide metabolic process"/>
    <property type="evidence" value="ECO:0007669"/>
    <property type="project" value="TreeGrafter"/>
</dbReference>
<proteinExistence type="predicted"/>
<dbReference type="InterPro" id="IPR017853">
    <property type="entry name" value="GH"/>
</dbReference>